<dbReference type="InterPro" id="IPR036390">
    <property type="entry name" value="WH_DNA-bd_sf"/>
</dbReference>
<dbReference type="Gene3D" id="1.10.8.430">
    <property type="entry name" value="Helical domain of apoptotic protease-activating factors"/>
    <property type="match status" value="1"/>
</dbReference>
<dbReference type="Gene3D" id="3.80.10.10">
    <property type="entry name" value="Ribonuclease Inhibitor"/>
    <property type="match status" value="3"/>
</dbReference>
<gene>
    <name evidence="7" type="ORF">Fmac_009023</name>
</gene>
<dbReference type="Pfam" id="PF01582">
    <property type="entry name" value="TIR"/>
    <property type="match status" value="1"/>
</dbReference>
<evidence type="ECO:0000259" key="6">
    <source>
        <dbReference type="PROSITE" id="PS50104"/>
    </source>
</evidence>
<keyword evidence="2" id="KW-0677">Repeat</keyword>
<dbReference type="InterPro" id="IPR035897">
    <property type="entry name" value="Toll_tir_struct_dom_sf"/>
</dbReference>
<dbReference type="SMART" id="SM00255">
    <property type="entry name" value="TIR"/>
    <property type="match status" value="1"/>
</dbReference>
<dbReference type="Gene3D" id="3.40.50.300">
    <property type="entry name" value="P-loop containing nucleotide triphosphate hydrolases"/>
    <property type="match status" value="1"/>
</dbReference>
<dbReference type="PRINTS" id="PR00364">
    <property type="entry name" value="DISEASERSIST"/>
</dbReference>
<dbReference type="InterPro" id="IPR027417">
    <property type="entry name" value="P-loop_NTPase"/>
</dbReference>
<evidence type="ECO:0000256" key="1">
    <source>
        <dbReference type="ARBA" id="ARBA00022614"/>
    </source>
</evidence>
<dbReference type="InterPro" id="IPR058192">
    <property type="entry name" value="WHD_ROQ1-like"/>
</dbReference>
<evidence type="ECO:0000256" key="3">
    <source>
        <dbReference type="ARBA" id="ARBA00022821"/>
    </source>
</evidence>
<keyword evidence="4" id="KW-0520">NAD</keyword>
<reference evidence="7 8" key="1">
    <citation type="submission" date="2024-08" db="EMBL/GenBank/DDBJ databases">
        <title>Insights into the chromosomal genome structure of Flemingia macrophylla.</title>
        <authorList>
            <person name="Ding Y."/>
            <person name="Zhao Y."/>
            <person name="Bi W."/>
            <person name="Wu M."/>
            <person name="Zhao G."/>
            <person name="Gong Y."/>
            <person name="Li W."/>
            <person name="Zhang P."/>
        </authorList>
    </citation>
    <scope>NUCLEOTIDE SEQUENCE [LARGE SCALE GENOMIC DNA]</scope>
    <source>
        <strain evidence="7">DYQJB</strain>
        <tissue evidence="7">Leaf</tissue>
    </source>
</reference>
<protein>
    <recommendedName>
        <fullName evidence="6">TIR domain-containing protein</fullName>
    </recommendedName>
</protein>
<dbReference type="FunFam" id="3.40.50.10140:FF:000007">
    <property type="entry name" value="Disease resistance protein (TIR-NBS-LRR class)"/>
    <property type="match status" value="1"/>
</dbReference>
<dbReference type="EMBL" id="JBGMDY010000003">
    <property type="protein sequence ID" value="KAL2341083.1"/>
    <property type="molecule type" value="Genomic_DNA"/>
</dbReference>
<evidence type="ECO:0000313" key="7">
    <source>
        <dbReference type="EMBL" id="KAL2341083.1"/>
    </source>
</evidence>
<feature type="transmembrane region" description="Helical" evidence="5">
    <location>
        <begin position="7"/>
        <end position="27"/>
    </location>
</feature>
<dbReference type="SUPFAM" id="SSF52200">
    <property type="entry name" value="Toll/Interleukin receptor TIR domain"/>
    <property type="match status" value="1"/>
</dbReference>
<dbReference type="InterPro" id="IPR044974">
    <property type="entry name" value="Disease_R_plants"/>
</dbReference>
<dbReference type="InterPro" id="IPR042197">
    <property type="entry name" value="Apaf_helical"/>
</dbReference>
<dbReference type="InterPro" id="IPR032675">
    <property type="entry name" value="LRR_dom_sf"/>
</dbReference>
<keyword evidence="5" id="KW-1133">Transmembrane helix</keyword>
<dbReference type="GO" id="GO:0006952">
    <property type="term" value="P:defense response"/>
    <property type="evidence" value="ECO:0007669"/>
    <property type="project" value="UniProtKB-KW"/>
</dbReference>
<dbReference type="InterPro" id="IPR000157">
    <property type="entry name" value="TIR_dom"/>
</dbReference>
<dbReference type="Proteomes" id="UP001603857">
    <property type="component" value="Unassembled WGS sequence"/>
</dbReference>
<comment type="caution">
    <text evidence="7">The sequence shown here is derived from an EMBL/GenBank/DDBJ whole genome shotgun (WGS) entry which is preliminary data.</text>
</comment>
<evidence type="ECO:0000256" key="2">
    <source>
        <dbReference type="ARBA" id="ARBA00022737"/>
    </source>
</evidence>
<evidence type="ECO:0000256" key="4">
    <source>
        <dbReference type="ARBA" id="ARBA00023027"/>
    </source>
</evidence>
<keyword evidence="5" id="KW-0472">Membrane</keyword>
<proteinExistence type="predicted"/>
<dbReference type="SUPFAM" id="SSF52540">
    <property type="entry name" value="P-loop containing nucleoside triphosphate hydrolases"/>
    <property type="match status" value="1"/>
</dbReference>
<accession>A0ABD1MZ38</accession>
<dbReference type="SUPFAM" id="SSF46785">
    <property type="entry name" value="Winged helix' DNA-binding domain"/>
    <property type="match status" value="1"/>
</dbReference>
<dbReference type="Pfam" id="PF23282">
    <property type="entry name" value="WHD_ROQ1"/>
    <property type="match status" value="1"/>
</dbReference>
<dbReference type="SUPFAM" id="SSF52058">
    <property type="entry name" value="L domain-like"/>
    <property type="match status" value="2"/>
</dbReference>
<evidence type="ECO:0000313" key="8">
    <source>
        <dbReference type="Proteomes" id="UP001603857"/>
    </source>
</evidence>
<feature type="domain" description="TIR" evidence="6">
    <location>
        <begin position="55"/>
        <end position="218"/>
    </location>
</feature>
<name>A0ABD1MZ38_9FABA</name>
<dbReference type="PANTHER" id="PTHR11017:SF263">
    <property type="entry name" value="ADP-RIBOSYL CYCLASE_CYCLIC ADP-RIBOSE HYDROLASE"/>
    <property type="match status" value="1"/>
</dbReference>
<keyword evidence="5" id="KW-0812">Transmembrane</keyword>
<dbReference type="Pfam" id="PF00931">
    <property type="entry name" value="NB-ARC"/>
    <property type="match status" value="1"/>
</dbReference>
<keyword evidence="3" id="KW-0611">Plant defense</keyword>
<dbReference type="PROSITE" id="PS50104">
    <property type="entry name" value="TIR"/>
    <property type="match status" value="1"/>
</dbReference>
<dbReference type="Gene3D" id="3.40.50.10140">
    <property type="entry name" value="Toll/interleukin-1 receptor homology (TIR) domain"/>
    <property type="match status" value="1"/>
</dbReference>
<dbReference type="InterPro" id="IPR002182">
    <property type="entry name" value="NB-ARC"/>
</dbReference>
<keyword evidence="1" id="KW-0433">Leucine-rich repeat</keyword>
<evidence type="ECO:0000256" key="5">
    <source>
        <dbReference type="SAM" id="Phobius"/>
    </source>
</evidence>
<dbReference type="PANTHER" id="PTHR11017">
    <property type="entry name" value="LEUCINE-RICH REPEAT-CONTAINING PROTEIN"/>
    <property type="match status" value="1"/>
</dbReference>
<dbReference type="SMART" id="SM00364">
    <property type="entry name" value="LRR_BAC"/>
    <property type="match status" value="10"/>
</dbReference>
<organism evidence="7 8">
    <name type="scientific">Flemingia macrophylla</name>
    <dbReference type="NCBI Taxonomy" id="520843"/>
    <lineage>
        <taxon>Eukaryota</taxon>
        <taxon>Viridiplantae</taxon>
        <taxon>Streptophyta</taxon>
        <taxon>Embryophyta</taxon>
        <taxon>Tracheophyta</taxon>
        <taxon>Spermatophyta</taxon>
        <taxon>Magnoliopsida</taxon>
        <taxon>eudicotyledons</taxon>
        <taxon>Gunneridae</taxon>
        <taxon>Pentapetalae</taxon>
        <taxon>rosids</taxon>
        <taxon>fabids</taxon>
        <taxon>Fabales</taxon>
        <taxon>Fabaceae</taxon>
        <taxon>Papilionoideae</taxon>
        <taxon>50 kb inversion clade</taxon>
        <taxon>NPAAA clade</taxon>
        <taxon>indigoferoid/millettioid clade</taxon>
        <taxon>Phaseoleae</taxon>
        <taxon>Flemingia</taxon>
    </lineage>
</organism>
<sequence length="1302" mass="147290">MRKSNILYYFGSCLFLCASFFFASRLFRKLKGGEADENEKPVSELESDNNTPSQVKYDVFVSFRGDDVRDNFLSHLIEAFDMKKINAFVDDKLERGEEISSSFVAAIEGSSISLIIFSPDYASSLWCLKELVTILECSQKYGLIVIPVFYHVQPTHVRHQSESYKNAFIQHSKKHKKEVQLWKDAFTKSADLSGIQSSEFRNEAEMVKEIVNRVMKILAKHPVNSKGLVGIEKRITSVESLIRKEPKDTRLVGIWGIGGIGKTTLAEEIFNKLQSEYEASCFLANEREESKKQGIISLKEKFFSRLLRCDVKIETPNSLPEYIVRRIGKTKVLIVLDDVDDFDHPEKILGTVDNFGPGSRILVTTRDKQVLNKANEIYWLEKLSSDEALDLFISKAFNHGVHQRVDNMLIESVVNYARGIPLVVKVLAGLLCGKSNEEWESLLHKLNTMPCKEIYDVLKLSFDSLELKEQEVFLDLACFFLRRLQSVDVGKLKSLLKVDESDCSMAFELGRLKDKTLITISGDNIVSMHDTLQEMAWKIARDQSIKEDSRHRIRLWDSDDVWKALQNGKVEAIRSIQIDLEKIRETELVADQFAKMSELKFLHIESGDLRQHDLRQRAQWFRSLKSELRFLSWQDYPLKYLPENFPTEELVILKLKGCTMEKIWDGVKNLVSLKEVDFSYSLLLIELPDFSKATNLEVLILEDCERLTTVHPSIFSLPKLEILNLNYCRALTICASHLHLLFQSKTMIELRLSNTHVKELPSLSEHHSKLKSLDLSGSDIECLPSTFSNLKELVHLKIRLCGHLGRISYLPPSLEILDARGCRSLQSICKLPHCLKSLNVTHCSLLKALPELPPSLITLDASECSVLEALPEIPFSLKTLDVGCCSSLKALPELPQPLKILYVIGCSSLKALPELPPSLKTLEVGGSSSFGDEHISLSLRTLGIRGCYSLQASGTIFPSLEILDVRGYSSLEALLQLCPSLETLDVQGCSSLGALPELPSSFKKLDATYCSSLEALPELRPPLKTLDVKGCSSLKALPELPLSLKTLDVRGCFSLKALPKLLPSLETLDVSECYSLESLPELPMSLETLRATCCHSLKIVLFPSTMAEQLKENKKRVWFNGCLNLDEHSVKAIELNAQMNMINKMKFAQNNDRVMYVYPGSSVPEWLKYKTTKDYIIIDDLSSPLLGFIFCFIFHEFPEVGRQYHIEVAISDGEDEGKKDIITITDIWLPSDISDHVYLTYNKQGSDLLISRAKDLARFQLHVLVFKGESLLELIENQDILKGFGLSPISTYDNLVQQMELP</sequence>
<keyword evidence="8" id="KW-1185">Reference proteome</keyword>